<keyword evidence="7 10" id="KW-0472">Membrane</keyword>
<feature type="transmembrane region" description="Helical" evidence="10">
    <location>
        <begin position="233"/>
        <end position="258"/>
    </location>
</feature>
<dbReference type="PANTHER" id="PTHR48090:SF1">
    <property type="entry name" value="PROPHAGE BACTOPRENOL GLUCOSYL TRANSFERASE HOMOLOG"/>
    <property type="match status" value="1"/>
</dbReference>
<evidence type="ECO:0000256" key="9">
    <source>
        <dbReference type="SAM" id="MobiDB-lite"/>
    </source>
</evidence>
<dbReference type="SUPFAM" id="SSF53448">
    <property type="entry name" value="Nucleotide-diphospho-sugar transferases"/>
    <property type="match status" value="1"/>
</dbReference>
<dbReference type="Gene3D" id="3.90.550.10">
    <property type="entry name" value="Spore Coat Polysaccharide Biosynthesis Protein SpsA, Chain A"/>
    <property type="match status" value="1"/>
</dbReference>
<keyword evidence="5 10" id="KW-0812">Transmembrane</keyword>
<feature type="domain" description="Glycosyltransferase 2-like" evidence="11">
    <location>
        <begin position="9"/>
        <end position="171"/>
    </location>
</feature>
<evidence type="ECO:0000256" key="8">
    <source>
        <dbReference type="ARBA" id="ARBA00038152"/>
    </source>
</evidence>
<name>A0A844XA35_9SPHN</name>
<dbReference type="InterPro" id="IPR050256">
    <property type="entry name" value="Glycosyltransferase_2"/>
</dbReference>
<dbReference type="InterPro" id="IPR029044">
    <property type="entry name" value="Nucleotide-diphossugar_trans"/>
</dbReference>
<evidence type="ECO:0000256" key="1">
    <source>
        <dbReference type="ARBA" id="ARBA00004651"/>
    </source>
</evidence>
<evidence type="ECO:0000256" key="7">
    <source>
        <dbReference type="ARBA" id="ARBA00023136"/>
    </source>
</evidence>
<accession>A0A844XA35</accession>
<keyword evidence="13" id="KW-1185">Reference proteome</keyword>
<dbReference type="RefSeq" id="WP_160484360.1">
    <property type="nucleotide sequence ID" value="NZ_WUBR01000001.1"/>
</dbReference>
<dbReference type="FunFam" id="3.90.550.10:FF:000079">
    <property type="entry name" value="Probable glycosyl transferase"/>
    <property type="match status" value="1"/>
</dbReference>
<dbReference type="GO" id="GO:0005886">
    <property type="term" value="C:plasma membrane"/>
    <property type="evidence" value="ECO:0007669"/>
    <property type="project" value="UniProtKB-SubCell"/>
</dbReference>
<dbReference type="EMBL" id="WUBR01000001">
    <property type="protein sequence ID" value="MWV26690.1"/>
    <property type="molecule type" value="Genomic_DNA"/>
</dbReference>
<sequence length="353" mass="38899">MTDRDALISLVIPVYSEEAVIPALLERMTLLMEQLPERAEVVLVNDGSRDNSLQLMTRLTSGDERFRVVNLSRNYGHQTAVTAGLNAARGDAVITMDADLQDPPEVVPQLVQKWREGNHIVLARREARAGESIFKRATAAAFYRIIRRLSSIDMPLDVGDFRLLDRKVVDALSNMPEQDRYLRGMISWVGFQTAEVPFVREERAAGESKYPLRAMIKLAVNGLLGFSDVPLRLALWFGMIISMLALLFGVYILISWFFGGEVVEGWTSTVLIVTMLGGLQLLMIGVVGLYIGRIHNEVKRRPLYFVDPDTAARAAEGQPQGAPGHHPVNKLSGGDDVGGGGASHTSRAFPSSE</sequence>
<dbReference type="InterPro" id="IPR001173">
    <property type="entry name" value="Glyco_trans_2-like"/>
</dbReference>
<feature type="transmembrane region" description="Helical" evidence="10">
    <location>
        <begin position="270"/>
        <end position="291"/>
    </location>
</feature>
<protein>
    <submittedName>
        <fullName evidence="12">Glycosyltransferase</fullName>
    </submittedName>
</protein>
<dbReference type="CDD" id="cd04187">
    <property type="entry name" value="DPM1_like_bac"/>
    <property type="match status" value="1"/>
</dbReference>
<keyword evidence="3" id="KW-0328">Glycosyltransferase</keyword>
<dbReference type="GO" id="GO:0016757">
    <property type="term" value="F:glycosyltransferase activity"/>
    <property type="evidence" value="ECO:0007669"/>
    <property type="project" value="UniProtKB-KW"/>
</dbReference>
<comment type="caution">
    <text evidence="12">The sequence shown here is derived from an EMBL/GenBank/DDBJ whole genome shotgun (WGS) entry which is preliminary data.</text>
</comment>
<evidence type="ECO:0000256" key="5">
    <source>
        <dbReference type="ARBA" id="ARBA00022692"/>
    </source>
</evidence>
<keyword evidence="2" id="KW-1003">Cell membrane</keyword>
<reference evidence="12 13" key="2">
    <citation type="submission" date="2020-02" db="EMBL/GenBank/DDBJ databases">
        <title>Erythrobacter dongmakensis sp. nov., isolated from a tidal mudflat.</title>
        <authorList>
            <person name="Kim I.S."/>
        </authorList>
    </citation>
    <scope>NUCLEOTIDE SEQUENCE [LARGE SCALE GENOMIC DNA]</scope>
    <source>
        <strain evidence="12 13">GH3-10</strain>
    </source>
</reference>
<evidence type="ECO:0000313" key="13">
    <source>
        <dbReference type="Proteomes" id="UP000461409"/>
    </source>
</evidence>
<evidence type="ECO:0000256" key="10">
    <source>
        <dbReference type="SAM" id="Phobius"/>
    </source>
</evidence>
<evidence type="ECO:0000259" key="11">
    <source>
        <dbReference type="Pfam" id="PF00535"/>
    </source>
</evidence>
<proteinExistence type="inferred from homology"/>
<feature type="region of interest" description="Disordered" evidence="9">
    <location>
        <begin position="314"/>
        <end position="353"/>
    </location>
</feature>
<dbReference type="PANTHER" id="PTHR48090">
    <property type="entry name" value="UNDECAPRENYL-PHOSPHATE 4-DEOXY-4-FORMAMIDO-L-ARABINOSE TRANSFERASE-RELATED"/>
    <property type="match status" value="1"/>
</dbReference>
<feature type="compositionally biased region" description="Polar residues" evidence="9">
    <location>
        <begin position="343"/>
        <end position="353"/>
    </location>
</feature>
<dbReference type="AlphaFoldDB" id="A0A844XA35"/>
<evidence type="ECO:0000256" key="6">
    <source>
        <dbReference type="ARBA" id="ARBA00022989"/>
    </source>
</evidence>
<reference evidence="12 13" key="1">
    <citation type="submission" date="2019-12" db="EMBL/GenBank/DDBJ databases">
        <authorList>
            <person name="Lee S.D."/>
        </authorList>
    </citation>
    <scope>NUCLEOTIDE SEQUENCE [LARGE SCALE GENOMIC DNA]</scope>
    <source>
        <strain evidence="12 13">GH3-10</strain>
    </source>
</reference>
<dbReference type="Pfam" id="PF00535">
    <property type="entry name" value="Glycos_transf_2"/>
    <property type="match status" value="1"/>
</dbReference>
<organism evidence="12 13">
    <name type="scientific">Aurantiacibacter rhizosphaerae</name>
    <dbReference type="NCBI Taxonomy" id="2691582"/>
    <lineage>
        <taxon>Bacteria</taxon>
        <taxon>Pseudomonadati</taxon>
        <taxon>Pseudomonadota</taxon>
        <taxon>Alphaproteobacteria</taxon>
        <taxon>Sphingomonadales</taxon>
        <taxon>Erythrobacteraceae</taxon>
        <taxon>Aurantiacibacter</taxon>
    </lineage>
</organism>
<evidence type="ECO:0000313" key="12">
    <source>
        <dbReference type="EMBL" id="MWV26690.1"/>
    </source>
</evidence>
<evidence type="ECO:0000256" key="3">
    <source>
        <dbReference type="ARBA" id="ARBA00022676"/>
    </source>
</evidence>
<comment type="similarity">
    <text evidence="8">Belongs to the glycosyltransferase 2 family. GtrB subfamily.</text>
</comment>
<evidence type="ECO:0000256" key="2">
    <source>
        <dbReference type="ARBA" id="ARBA00022475"/>
    </source>
</evidence>
<comment type="subcellular location">
    <subcellularLocation>
        <location evidence="1">Cell membrane</location>
        <topology evidence="1">Multi-pass membrane protein</topology>
    </subcellularLocation>
</comment>
<gene>
    <name evidence="12" type="ORF">GRF63_02115</name>
</gene>
<keyword evidence="4 12" id="KW-0808">Transferase</keyword>
<keyword evidence="6 10" id="KW-1133">Transmembrane helix</keyword>
<dbReference type="Proteomes" id="UP000461409">
    <property type="component" value="Unassembled WGS sequence"/>
</dbReference>
<evidence type="ECO:0000256" key="4">
    <source>
        <dbReference type="ARBA" id="ARBA00022679"/>
    </source>
</evidence>